<dbReference type="Pfam" id="PF01979">
    <property type="entry name" value="Amidohydro_1"/>
    <property type="match status" value="1"/>
</dbReference>
<proteinExistence type="predicted"/>
<evidence type="ECO:0000259" key="2">
    <source>
        <dbReference type="Pfam" id="PF01979"/>
    </source>
</evidence>
<dbReference type="AlphaFoldDB" id="A0A381Z495"/>
<dbReference type="InterPro" id="IPR050287">
    <property type="entry name" value="MTA/SAH_deaminase"/>
</dbReference>
<gene>
    <name evidence="3" type="ORF">METZ01_LOCUS136863</name>
</gene>
<sequence length="443" mass="49210">MPSKGGLVIQPDWLISEPSEEPKQNWGVRVCDGKIHTVAPNEELETKFSEDEILLAEGKVLMPGFVNGHVHMYGVLAHGIPLESAPSDFWSFLEKFWWPLVEDRIDHEMISAATDWSCSEMLLTGTTTFCDILEAPQSLPESLMLEKEIIENRGLRALLSFEANERSGREIAQKGIGENISLIETNTAEDLVAGFMSVHTTFTCSDDFLQEAFELAEENNVLFHAHCNEGVYEGEWCEKTYGHRTFEHYEKLGINGSRFLASQCVHLSEKEIELISSAGTRCVHMPLSNCEVGGGIAPIPELLERDVSISLGSDGYINDMFEVMRGAFLIHKARLQDPGTMKADQVFGMATLQGAKTLGLENVGALKSGFAADLQLVDANFPTPSSKENLIEQVILHRSGHHVDSVMVAGEWKLKNGEVLGIDLEDQRQTLHRQARRLWGEDG</sequence>
<dbReference type="EMBL" id="UINC01019874">
    <property type="protein sequence ID" value="SVA84009.1"/>
    <property type="molecule type" value="Genomic_DNA"/>
</dbReference>
<evidence type="ECO:0000256" key="1">
    <source>
        <dbReference type="ARBA" id="ARBA00022801"/>
    </source>
</evidence>
<dbReference type="InterPro" id="IPR032466">
    <property type="entry name" value="Metal_Hydrolase"/>
</dbReference>
<dbReference type="SUPFAM" id="SSF51338">
    <property type="entry name" value="Composite domain of metallo-dependent hydrolases"/>
    <property type="match status" value="1"/>
</dbReference>
<dbReference type="SUPFAM" id="SSF51556">
    <property type="entry name" value="Metallo-dependent hydrolases"/>
    <property type="match status" value="1"/>
</dbReference>
<accession>A0A381Z495</accession>
<dbReference type="InterPro" id="IPR011059">
    <property type="entry name" value="Metal-dep_hydrolase_composite"/>
</dbReference>
<dbReference type="Gene3D" id="2.30.40.10">
    <property type="entry name" value="Urease, subunit C, domain 1"/>
    <property type="match status" value="1"/>
</dbReference>
<dbReference type="InterPro" id="IPR006680">
    <property type="entry name" value="Amidohydro-rel"/>
</dbReference>
<feature type="domain" description="Amidohydrolase-related" evidence="2">
    <location>
        <begin position="60"/>
        <end position="412"/>
    </location>
</feature>
<dbReference type="PANTHER" id="PTHR43794:SF11">
    <property type="entry name" value="AMIDOHYDROLASE-RELATED DOMAIN-CONTAINING PROTEIN"/>
    <property type="match status" value="1"/>
</dbReference>
<keyword evidence="1" id="KW-0378">Hydrolase</keyword>
<evidence type="ECO:0000313" key="3">
    <source>
        <dbReference type="EMBL" id="SVA84009.1"/>
    </source>
</evidence>
<dbReference type="GO" id="GO:0016810">
    <property type="term" value="F:hydrolase activity, acting on carbon-nitrogen (but not peptide) bonds"/>
    <property type="evidence" value="ECO:0007669"/>
    <property type="project" value="InterPro"/>
</dbReference>
<dbReference type="PANTHER" id="PTHR43794">
    <property type="entry name" value="AMINOHYDROLASE SSNA-RELATED"/>
    <property type="match status" value="1"/>
</dbReference>
<name>A0A381Z495_9ZZZZ</name>
<reference evidence="3" key="1">
    <citation type="submission" date="2018-05" db="EMBL/GenBank/DDBJ databases">
        <authorList>
            <person name="Lanie J.A."/>
            <person name="Ng W.-L."/>
            <person name="Kazmierczak K.M."/>
            <person name="Andrzejewski T.M."/>
            <person name="Davidsen T.M."/>
            <person name="Wayne K.J."/>
            <person name="Tettelin H."/>
            <person name="Glass J.I."/>
            <person name="Rusch D."/>
            <person name="Podicherti R."/>
            <person name="Tsui H.-C.T."/>
            <person name="Winkler M.E."/>
        </authorList>
    </citation>
    <scope>NUCLEOTIDE SEQUENCE</scope>
</reference>
<organism evidence="3">
    <name type="scientific">marine metagenome</name>
    <dbReference type="NCBI Taxonomy" id="408172"/>
    <lineage>
        <taxon>unclassified sequences</taxon>
        <taxon>metagenomes</taxon>
        <taxon>ecological metagenomes</taxon>
    </lineage>
</organism>
<protein>
    <recommendedName>
        <fullName evidence="2">Amidohydrolase-related domain-containing protein</fullName>
    </recommendedName>
</protein>
<dbReference type="Gene3D" id="3.20.20.140">
    <property type="entry name" value="Metal-dependent hydrolases"/>
    <property type="match status" value="1"/>
</dbReference>